<dbReference type="InterPro" id="IPR000391">
    <property type="entry name" value="Rng_hydr_dOase-bsu"/>
</dbReference>
<evidence type="ECO:0000256" key="1">
    <source>
        <dbReference type="ARBA" id="ARBA00009570"/>
    </source>
</evidence>
<protein>
    <submittedName>
        <fullName evidence="3">Uncharacterized protein</fullName>
    </submittedName>
</protein>
<dbReference type="PANTHER" id="PTHR41534">
    <property type="entry name" value="BLR3401 PROTEIN"/>
    <property type="match status" value="1"/>
</dbReference>
<dbReference type="GO" id="GO:0016491">
    <property type="term" value="F:oxidoreductase activity"/>
    <property type="evidence" value="ECO:0007669"/>
    <property type="project" value="UniProtKB-KW"/>
</dbReference>
<dbReference type="RefSeq" id="WP_187079481.1">
    <property type="nucleotide sequence ID" value="NZ_JACORU010000001.1"/>
</dbReference>
<organism evidence="3 4">
    <name type="scientific">Ramlibacter albus</name>
    <dbReference type="NCBI Taxonomy" id="2079448"/>
    <lineage>
        <taxon>Bacteria</taxon>
        <taxon>Pseudomonadati</taxon>
        <taxon>Pseudomonadota</taxon>
        <taxon>Betaproteobacteria</taxon>
        <taxon>Burkholderiales</taxon>
        <taxon>Comamonadaceae</taxon>
        <taxon>Ramlibacter</taxon>
    </lineage>
</organism>
<evidence type="ECO:0000313" key="4">
    <source>
        <dbReference type="Proteomes" id="UP000596827"/>
    </source>
</evidence>
<proteinExistence type="inferred from homology"/>
<dbReference type="Gene3D" id="3.10.450.50">
    <property type="match status" value="1"/>
</dbReference>
<sequence>MSTLALQVDVDTFIQQEALCLDEGRFGDWLGLYAPEVEFWVPASDDFGRYTTDPQTQLSLIYYDSRAGLEDRVFRVEKGRSSASTPMPRTCHMRTPSIVRAAGERIEARFNWVTHSFRFGASTTYYGRKTIWLERRHDALCIVQAHTWVLNDLVDQVLDFYHL</sequence>
<name>A0A923M5L8_9BURK</name>
<comment type="similarity">
    <text evidence="1">Belongs to the bacterial ring-hydroxylating dioxygenase beta subunit family.</text>
</comment>
<keyword evidence="2" id="KW-0560">Oxidoreductase</keyword>
<evidence type="ECO:0000256" key="2">
    <source>
        <dbReference type="ARBA" id="ARBA00023002"/>
    </source>
</evidence>
<keyword evidence="4" id="KW-1185">Reference proteome</keyword>
<dbReference type="SUPFAM" id="SSF54427">
    <property type="entry name" value="NTF2-like"/>
    <property type="match status" value="1"/>
</dbReference>
<dbReference type="EMBL" id="JACORU010000001">
    <property type="protein sequence ID" value="MBC5763007.1"/>
    <property type="molecule type" value="Genomic_DNA"/>
</dbReference>
<reference evidence="3" key="1">
    <citation type="submission" date="2020-08" db="EMBL/GenBank/DDBJ databases">
        <title>Ramlibacter sp. GTP1 16S ribosomal RNA gene genome sequencing and assembly.</title>
        <authorList>
            <person name="Kang M."/>
        </authorList>
    </citation>
    <scope>NUCLEOTIDE SEQUENCE</scope>
    <source>
        <strain evidence="3">GTP1</strain>
    </source>
</reference>
<comment type="caution">
    <text evidence="3">The sequence shown here is derived from an EMBL/GenBank/DDBJ whole genome shotgun (WGS) entry which is preliminary data.</text>
</comment>
<accession>A0A923M5L8</accession>
<dbReference type="GO" id="GO:0019380">
    <property type="term" value="P:3-phenylpropionate catabolic process"/>
    <property type="evidence" value="ECO:0007669"/>
    <property type="project" value="TreeGrafter"/>
</dbReference>
<dbReference type="InterPro" id="IPR032710">
    <property type="entry name" value="NTF2-like_dom_sf"/>
</dbReference>
<evidence type="ECO:0000313" key="3">
    <source>
        <dbReference type="EMBL" id="MBC5763007.1"/>
    </source>
</evidence>
<dbReference type="Proteomes" id="UP000596827">
    <property type="component" value="Unassembled WGS sequence"/>
</dbReference>
<dbReference type="Pfam" id="PF00866">
    <property type="entry name" value="Ring_hydroxyl_B"/>
    <property type="match status" value="1"/>
</dbReference>
<dbReference type="AlphaFoldDB" id="A0A923M5L8"/>
<dbReference type="PANTHER" id="PTHR41534:SF1">
    <property type="entry name" value="BLR3401 PROTEIN"/>
    <property type="match status" value="1"/>
</dbReference>
<dbReference type="CDD" id="cd00667">
    <property type="entry name" value="ring_hydroxylating_dioxygenases_beta"/>
    <property type="match status" value="1"/>
</dbReference>
<gene>
    <name evidence="3" type="ORF">H8R02_00980</name>
</gene>